<gene>
    <name evidence="1" type="ORF">CISIN_1g034579mg</name>
</gene>
<dbReference type="Proteomes" id="UP000027120">
    <property type="component" value="Unassembled WGS sequence"/>
</dbReference>
<organism evidence="1 2">
    <name type="scientific">Citrus sinensis</name>
    <name type="common">Sweet orange</name>
    <name type="synonym">Citrus aurantium var. sinensis</name>
    <dbReference type="NCBI Taxonomy" id="2711"/>
    <lineage>
        <taxon>Eukaryota</taxon>
        <taxon>Viridiplantae</taxon>
        <taxon>Streptophyta</taxon>
        <taxon>Embryophyta</taxon>
        <taxon>Tracheophyta</taxon>
        <taxon>Spermatophyta</taxon>
        <taxon>Magnoliopsida</taxon>
        <taxon>eudicotyledons</taxon>
        <taxon>Gunneridae</taxon>
        <taxon>Pentapetalae</taxon>
        <taxon>rosids</taxon>
        <taxon>malvids</taxon>
        <taxon>Sapindales</taxon>
        <taxon>Rutaceae</taxon>
        <taxon>Aurantioideae</taxon>
        <taxon>Citrus</taxon>
    </lineage>
</organism>
<evidence type="ECO:0000313" key="1">
    <source>
        <dbReference type="EMBL" id="KDO41386.1"/>
    </source>
</evidence>
<sequence length="90" mass="10572">MFPDKHECQISTDQLFVKIIFDHKFELFLLVSAIYTCVTPLRESLPSPFLFFCLVLEKALLLRVITISGKFVFFFKCNSLFVFFFKCNSL</sequence>
<proteinExistence type="predicted"/>
<evidence type="ECO:0000313" key="2">
    <source>
        <dbReference type="Proteomes" id="UP000027120"/>
    </source>
</evidence>
<keyword evidence="2" id="KW-1185">Reference proteome</keyword>
<dbReference type="AlphaFoldDB" id="A0A067DS09"/>
<dbReference type="EMBL" id="KK785648">
    <property type="protein sequence ID" value="KDO41386.1"/>
    <property type="molecule type" value="Genomic_DNA"/>
</dbReference>
<name>A0A067DS09_CITSI</name>
<reference evidence="1 2" key="1">
    <citation type="submission" date="2014-04" db="EMBL/GenBank/DDBJ databases">
        <authorList>
            <consortium name="International Citrus Genome Consortium"/>
            <person name="Gmitter F."/>
            <person name="Chen C."/>
            <person name="Farmerie W."/>
            <person name="Harkins T."/>
            <person name="Desany B."/>
            <person name="Mohiuddin M."/>
            <person name="Kodira C."/>
            <person name="Borodovsky M."/>
            <person name="Lomsadze A."/>
            <person name="Burns P."/>
            <person name="Jenkins J."/>
            <person name="Prochnik S."/>
            <person name="Shu S."/>
            <person name="Chapman J."/>
            <person name="Pitluck S."/>
            <person name="Schmutz J."/>
            <person name="Rokhsar D."/>
        </authorList>
    </citation>
    <scope>NUCLEOTIDE SEQUENCE</scope>
</reference>
<protein>
    <submittedName>
        <fullName evidence="1">Uncharacterized protein</fullName>
    </submittedName>
</protein>
<accession>A0A067DS09</accession>